<feature type="transmembrane region" description="Helical" evidence="1">
    <location>
        <begin position="1130"/>
        <end position="1147"/>
    </location>
</feature>
<keyword evidence="3" id="KW-1185">Reference proteome</keyword>
<feature type="transmembrane region" description="Helical" evidence="1">
    <location>
        <begin position="1154"/>
        <end position="1174"/>
    </location>
</feature>
<dbReference type="PRINTS" id="PR00702">
    <property type="entry name" value="ACRIFLAVINRP"/>
</dbReference>
<feature type="transmembrane region" description="Helical" evidence="1">
    <location>
        <begin position="1180"/>
        <end position="1204"/>
    </location>
</feature>
<reference evidence="2 3" key="1">
    <citation type="submission" date="2023-03" db="EMBL/GenBank/DDBJ databases">
        <title>Paludisphaera mucosa sp. nov. a novel planctomycete from northern fen.</title>
        <authorList>
            <person name="Ivanova A."/>
        </authorList>
    </citation>
    <scope>NUCLEOTIDE SEQUENCE [LARGE SCALE GENOMIC DNA]</scope>
    <source>
        <strain evidence="2 3">Pla2</strain>
    </source>
</reference>
<dbReference type="InterPro" id="IPR027463">
    <property type="entry name" value="AcrB_DN_DC_subdom"/>
</dbReference>
<dbReference type="RefSeq" id="WP_277864037.1">
    <property type="nucleotide sequence ID" value="NZ_JARRAG010000002.1"/>
</dbReference>
<keyword evidence="1" id="KW-0812">Transmembrane</keyword>
<dbReference type="Gene3D" id="3.30.70.1320">
    <property type="entry name" value="Multidrug efflux transporter AcrB pore domain like"/>
    <property type="match status" value="1"/>
</dbReference>
<feature type="transmembrane region" description="Helical" evidence="1">
    <location>
        <begin position="342"/>
        <end position="375"/>
    </location>
</feature>
<dbReference type="Gene3D" id="3.30.2090.10">
    <property type="entry name" value="Multidrug efflux transporter AcrB TolC docking domain, DN and DC subdomains"/>
    <property type="match status" value="2"/>
</dbReference>
<comment type="caution">
    <text evidence="2">The sequence shown here is derived from an EMBL/GenBank/DDBJ whole genome shotgun (WGS) entry which is preliminary data.</text>
</comment>
<dbReference type="SUPFAM" id="SSF82714">
    <property type="entry name" value="Multidrug efflux transporter AcrB TolC docking domain, DN and DC subdomains"/>
    <property type="match status" value="2"/>
</dbReference>
<keyword evidence="1" id="KW-1133">Transmembrane helix</keyword>
<accession>A0ABT6FK54</accession>
<dbReference type="PANTHER" id="PTHR32063">
    <property type="match status" value="1"/>
</dbReference>
<feature type="transmembrane region" description="Helical" evidence="1">
    <location>
        <begin position="442"/>
        <end position="461"/>
    </location>
</feature>
<dbReference type="SUPFAM" id="SSF82866">
    <property type="entry name" value="Multidrug efflux transporter AcrB transmembrane domain"/>
    <property type="match status" value="2"/>
</dbReference>
<dbReference type="EMBL" id="JARRAG010000002">
    <property type="protein sequence ID" value="MDG3007765.1"/>
    <property type="molecule type" value="Genomic_DNA"/>
</dbReference>
<dbReference type="Gene3D" id="3.30.70.1430">
    <property type="entry name" value="Multidrug efflux transporter AcrB pore domain"/>
    <property type="match status" value="3"/>
</dbReference>
<organism evidence="2 3">
    <name type="scientific">Paludisphaera mucosa</name>
    <dbReference type="NCBI Taxonomy" id="3030827"/>
    <lineage>
        <taxon>Bacteria</taxon>
        <taxon>Pseudomonadati</taxon>
        <taxon>Planctomycetota</taxon>
        <taxon>Planctomycetia</taxon>
        <taxon>Isosphaerales</taxon>
        <taxon>Isosphaeraceae</taxon>
        <taxon>Paludisphaera</taxon>
    </lineage>
</organism>
<protein>
    <submittedName>
        <fullName evidence="2">Efflux RND transporter permease subunit</fullName>
    </submittedName>
</protein>
<feature type="transmembrane region" description="Helical" evidence="1">
    <location>
        <begin position="476"/>
        <end position="497"/>
    </location>
</feature>
<dbReference type="Gene3D" id="3.30.70.1440">
    <property type="entry name" value="Multidrug efflux transporter AcrB pore domain"/>
    <property type="match status" value="2"/>
</dbReference>
<proteinExistence type="predicted"/>
<dbReference type="Pfam" id="PF00873">
    <property type="entry name" value="ACR_tran"/>
    <property type="match status" value="2"/>
</dbReference>
<feature type="transmembrane region" description="Helical" evidence="1">
    <location>
        <begin position="528"/>
        <end position="546"/>
    </location>
</feature>
<dbReference type="InterPro" id="IPR001036">
    <property type="entry name" value="Acrflvin-R"/>
</dbReference>
<gene>
    <name evidence="2" type="ORF">PZE19_28720</name>
</gene>
<sequence>MIEGVVEWSIRNRFLVIAAAIAVAVAGLRALATMPVDAVPDQSENQVIVFTDWMGRSPQEIEDQVTYPLTTKLQGLAGVKVVRSSSEFNFSMINVIFDDSVDYYFARERVLERLATVAPEMPEGVTPYMAPDATAVGQIFWYTVEGDRVDLDELRAIQDWYVRYQLSAVPGVAEVATVGGAPREYQIDLDPNKLRAYGVSLGEVYSAVQRSNSAVGGRVIHKGNAEYLIRSVGWIRGVDDLKRSVVAQRGGTPIYLETIAAVQMGPGFKRSVLEKDGREVVGGVVMMRFGENPLEVTRLVKEKIAALSPGLPEGVRIVPFYDRTPLIGKALETVSDTVLEEIFISTVMIVLIMGHLGGAFIVSLTLPLAILVSFLMMRIFGIPSNIMSLAGIAISVGILEDQAVVMTENAAHHLTRRFGNRPVRGDALDVIIPACRTVGRPIFFSVLITILSFLPVFALTGRSGKMFHPLAWTKTFALIGVAVLAITLVPALIPIFLRGRIKSEDDSWLVRTMITIFKPMLSWLMDRTTLVCWLFVVILGLGWLSATRLGSEFMPPLDEGSILDMPTSVPRISVTQATEDLKARDAVLRGFPEVAQVVGKAGRADTATDPSPLDMVETIINLHDKELWTKRKLKFDDALWQADAALRALEARGLVNPPAPDARKTILNDAAMRVSARVDAVLRELALRRLREHRPALGLALAGAAVDALVDRADPRRIRRRPTAAEREALAKDLAATFGERLAAGAAVEDVAAVAGVATGRLVALGVFQDAPDLFTGPPSPWERARDLAAAAIGGRAPSTFERIAARLVEARDANLKARIRDLNWELFDRAVVAAGDAAIDELAKGTKADDREALAAALAKPFADRLFLWRKTKQDLVDEMDTALQVPGWGNIFTQPIINRIEMLATGVRTPVGVKVFGDDLDEIQRVSGQVADALRTVRGAGGVVPDQIVGKGYVEIDIDREKAARYGVQVGDVQDVVEVAMGGRPLTTTVEGRRRFPVRVRYARDFRADEESLKNILVTARGSTGEASGGMGMGAAKPPSDAAPAAAATVPLSEVATVKIVEGPSMIKSENGLLRAYVQLTVTGRDEVGFVEEARRVVADKVKLPKGMYLEWSGQFENELKTRQTLQVVFPAVLLVIILILYLTYKSWIDAALMMTSVLGALAGGAMFQWLFGFNFSVAVWVGYIACFGMATETGIVMLVYLREALAERGGLAAIASVDELKEAILEGAIHRLRPKLLTEGTTIISIAPMLWASGVGAEVIRPMAAPVLGGLLIADEVIDVFLPVLYFAVKKWEWRRLHGLGPFDVRRPEVA</sequence>
<keyword evidence="1" id="KW-0472">Membrane</keyword>
<evidence type="ECO:0000313" key="2">
    <source>
        <dbReference type="EMBL" id="MDG3007765.1"/>
    </source>
</evidence>
<dbReference type="Proteomes" id="UP001216907">
    <property type="component" value="Unassembled WGS sequence"/>
</dbReference>
<dbReference type="Gene3D" id="1.20.1640.10">
    <property type="entry name" value="Multidrug efflux transporter AcrB transmembrane domain"/>
    <property type="match status" value="3"/>
</dbReference>
<name>A0ABT6FK54_9BACT</name>
<evidence type="ECO:0000256" key="1">
    <source>
        <dbReference type="SAM" id="Phobius"/>
    </source>
</evidence>
<dbReference type="SUPFAM" id="SSF82693">
    <property type="entry name" value="Multidrug efflux transporter AcrB pore domain, PN1, PN2, PC1 and PC2 subdomains"/>
    <property type="match status" value="2"/>
</dbReference>
<evidence type="ECO:0000313" key="3">
    <source>
        <dbReference type="Proteomes" id="UP001216907"/>
    </source>
</evidence>
<dbReference type="PANTHER" id="PTHR32063:SF19">
    <property type="entry name" value="CATION EFFLUX SYSTEM PROTEIN CUSA"/>
    <property type="match status" value="1"/>
</dbReference>